<protein>
    <recommendedName>
        <fullName evidence="2">Endonuclease/exonuclease/phosphatase domain-containing protein</fullName>
    </recommendedName>
</protein>
<feature type="region of interest" description="Disordered" evidence="1">
    <location>
        <begin position="16"/>
        <end position="38"/>
    </location>
</feature>
<dbReference type="Proteomes" id="UP000253153">
    <property type="component" value="Unassembled WGS sequence"/>
</dbReference>
<sequence>MIIRFKNGPRAFIRPPNAIPTLQSSLRPPPYTTTSSIIGNKPRTKLAARATRAARLEHKEVNKASGSRRLVLDQANFKGSRGREKLFLDFQASTNRHADIIIGCDVSTRAAWKSTGQYHLEMQADRALVESDNPDDPNRHLKKGRGKGRKPKSSNPADDESQGSPVKMARVFFLVHKSIARESWNVEWHEGKNAGMVATLHLALGDNGGDLAIHAVYNPNQPDKAMTIEHIEELLATTTRSGRDIVRGDFNLHHPSWSASLYRGDPAAVSGTSRTLHEGMQATGMDLATDPGTETFFAKNKNNVTRSCIYLTFVSSSLKSSVKSCSVFPPKPTEDGATASPRSLYNPWPNTDHHPIRTILDLQVERDDTLKFHYEDTDKQEFNAILEKELNVEELKKLKLTPAVIEEQLKHVTATIMHAINTTVPTSLAFPPPIDKPMSLPERQVIDGNGVAPAPAHTIPNSVAQQQYREALKRDRDKEKTFIDKVAQSPNGTWQAVKIGKVRSQPRIIKNMPALFDSHGDKHSTPEAKIALMAKSIWANNDKPEVVPLPDLPPDRKVLKMDKSLGDTEIKKIISGLNKKKTPGVDLIPADALKLGREIIAAYLTIIFQVVGTTHCPHHYENPPVDFHLRIRERSRFSAAAAAIRFIRLLPHHQRKQLRTINLHEDLPAVNIVSLHGHGLVPLLREYTNLNVQRRVSIVDCMMDLYPPIRLVQNGLLRGLPSKYVGERFVSNLSYWLLDALSVANAGIRSNSFSLQLDSGPYADFCTKAFDQLVHGSIARVQAWEYSLKAGLVRHESNEAVRCLIRKFAYASELGFEEAVMQLVNQSSNVLRCDFNPGLPHDRQNTLDKVSDRCIEMGHGVWEYWFLSRDLGLVKLPDCLSEADRVARIYDIQSGDQYLESQGRILSPVRSVDDTLQQMKDKDYPLQPWPM</sequence>
<dbReference type="GO" id="GO:0003824">
    <property type="term" value="F:catalytic activity"/>
    <property type="evidence" value="ECO:0007669"/>
    <property type="project" value="InterPro"/>
</dbReference>
<reference evidence="3 4" key="1">
    <citation type="submission" date="2018-06" db="EMBL/GenBank/DDBJ databases">
        <title>Fusarium incarnatum-equiseti species complex species 28.</title>
        <authorList>
            <person name="Gardiner D.M."/>
        </authorList>
    </citation>
    <scope>NUCLEOTIDE SEQUENCE [LARGE SCALE GENOMIC DNA]</scope>
    <source>
        <strain evidence="3 4">FIESC_28</strain>
    </source>
</reference>
<dbReference type="EMBL" id="QKXC01000119">
    <property type="protein sequence ID" value="RBR18881.1"/>
    <property type="molecule type" value="Genomic_DNA"/>
</dbReference>
<feature type="compositionally biased region" description="Polar residues" evidence="1">
    <location>
        <begin position="20"/>
        <end position="38"/>
    </location>
</feature>
<dbReference type="Pfam" id="PF14529">
    <property type="entry name" value="Exo_endo_phos_2"/>
    <property type="match status" value="1"/>
</dbReference>
<dbReference type="SUPFAM" id="SSF56219">
    <property type="entry name" value="DNase I-like"/>
    <property type="match status" value="1"/>
</dbReference>
<evidence type="ECO:0000313" key="4">
    <source>
        <dbReference type="Proteomes" id="UP000253153"/>
    </source>
</evidence>
<keyword evidence="4" id="KW-1185">Reference proteome</keyword>
<feature type="domain" description="Endonuclease/exonuclease/phosphatase" evidence="2">
    <location>
        <begin position="212"/>
        <end position="322"/>
    </location>
</feature>
<evidence type="ECO:0000259" key="2">
    <source>
        <dbReference type="Pfam" id="PF14529"/>
    </source>
</evidence>
<gene>
    <name evidence="3" type="ORF">FIESC28_05803</name>
</gene>
<name>A0A366RP41_9HYPO</name>
<dbReference type="GeneID" id="41995244"/>
<dbReference type="OrthoDB" id="3261222at2759"/>
<dbReference type="RefSeq" id="XP_031015950.1">
    <property type="nucleotide sequence ID" value="XM_031159948.1"/>
</dbReference>
<comment type="caution">
    <text evidence="3">The sequence shown here is derived from an EMBL/GenBank/DDBJ whole genome shotgun (WGS) entry which is preliminary data.</text>
</comment>
<evidence type="ECO:0000313" key="3">
    <source>
        <dbReference type="EMBL" id="RBR18881.1"/>
    </source>
</evidence>
<dbReference type="Gene3D" id="3.60.10.10">
    <property type="entry name" value="Endonuclease/exonuclease/phosphatase"/>
    <property type="match status" value="1"/>
</dbReference>
<proteinExistence type="predicted"/>
<organism evidence="3 4">
    <name type="scientific">Fusarium coffeatum</name>
    <dbReference type="NCBI Taxonomy" id="231269"/>
    <lineage>
        <taxon>Eukaryota</taxon>
        <taxon>Fungi</taxon>
        <taxon>Dikarya</taxon>
        <taxon>Ascomycota</taxon>
        <taxon>Pezizomycotina</taxon>
        <taxon>Sordariomycetes</taxon>
        <taxon>Hypocreomycetidae</taxon>
        <taxon>Hypocreales</taxon>
        <taxon>Nectriaceae</taxon>
        <taxon>Fusarium</taxon>
        <taxon>Fusarium incarnatum-equiseti species complex</taxon>
    </lineage>
</organism>
<feature type="region of interest" description="Disordered" evidence="1">
    <location>
        <begin position="128"/>
        <end position="163"/>
    </location>
</feature>
<evidence type="ECO:0000256" key="1">
    <source>
        <dbReference type="SAM" id="MobiDB-lite"/>
    </source>
</evidence>
<accession>A0A366RP41</accession>
<feature type="region of interest" description="Disordered" evidence="1">
    <location>
        <begin position="328"/>
        <end position="350"/>
    </location>
</feature>
<feature type="compositionally biased region" description="Basic residues" evidence="1">
    <location>
        <begin position="140"/>
        <end position="152"/>
    </location>
</feature>
<dbReference type="AlphaFoldDB" id="A0A366RP41"/>
<dbReference type="InterPro" id="IPR036691">
    <property type="entry name" value="Endo/exonu/phosph_ase_sf"/>
</dbReference>
<dbReference type="InterPro" id="IPR005135">
    <property type="entry name" value="Endo/exonuclease/phosphatase"/>
</dbReference>